<reference evidence="3 4" key="1">
    <citation type="journal article" date="2016" name="G3 (Bethesda)">
        <title>First Draft Assembly and Annotation of the Genome of a California Endemic Oak Quercus lobata Nee (Fagaceae).</title>
        <authorList>
            <person name="Sork V.L."/>
            <person name="Fitz-Gibbon S.T."/>
            <person name="Puiu D."/>
            <person name="Crepeau M."/>
            <person name="Gugger P.F."/>
            <person name="Sherman R."/>
            <person name="Stevens K."/>
            <person name="Langley C.H."/>
            <person name="Pellegrini M."/>
            <person name="Salzberg S.L."/>
        </authorList>
    </citation>
    <scope>NUCLEOTIDE SEQUENCE [LARGE SCALE GENOMIC DNA]</scope>
    <source>
        <strain evidence="3 4">cv. SW786</strain>
    </source>
</reference>
<evidence type="ECO:0000313" key="3">
    <source>
        <dbReference type="EnsemblPlants" id="QL08p036907:mrna:CDS:1"/>
    </source>
</evidence>
<dbReference type="GO" id="GO:0016747">
    <property type="term" value="F:acyltransferase activity, transferring groups other than amino-acyl groups"/>
    <property type="evidence" value="ECO:0007669"/>
    <property type="project" value="UniProtKB-ARBA"/>
</dbReference>
<evidence type="ECO:0000256" key="2">
    <source>
        <dbReference type="ARBA" id="ARBA00023315"/>
    </source>
</evidence>
<dbReference type="InParanoid" id="A0A7N2MB54"/>
<evidence type="ECO:0008006" key="5">
    <source>
        <dbReference type="Google" id="ProtNLM"/>
    </source>
</evidence>
<dbReference type="AlphaFoldDB" id="A0A7N2MB54"/>
<organism evidence="3 4">
    <name type="scientific">Quercus lobata</name>
    <name type="common">Valley oak</name>
    <dbReference type="NCBI Taxonomy" id="97700"/>
    <lineage>
        <taxon>Eukaryota</taxon>
        <taxon>Viridiplantae</taxon>
        <taxon>Streptophyta</taxon>
        <taxon>Embryophyta</taxon>
        <taxon>Tracheophyta</taxon>
        <taxon>Spermatophyta</taxon>
        <taxon>Magnoliopsida</taxon>
        <taxon>eudicotyledons</taxon>
        <taxon>Gunneridae</taxon>
        <taxon>Pentapetalae</taxon>
        <taxon>rosids</taxon>
        <taxon>fabids</taxon>
        <taxon>Fagales</taxon>
        <taxon>Fagaceae</taxon>
        <taxon>Quercus</taxon>
    </lineage>
</organism>
<dbReference type="EMBL" id="LRBV02000008">
    <property type="status" value="NOT_ANNOTATED_CDS"/>
    <property type="molecule type" value="Genomic_DNA"/>
</dbReference>
<name>A0A7N2MB54_QUELO</name>
<dbReference type="InterPro" id="IPR023213">
    <property type="entry name" value="CAT-like_dom_sf"/>
</dbReference>
<gene>
    <name evidence="3" type="primary">LOC115957263</name>
</gene>
<dbReference type="Pfam" id="PF02458">
    <property type="entry name" value="Transferase"/>
    <property type="match status" value="1"/>
</dbReference>
<evidence type="ECO:0000313" key="4">
    <source>
        <dbReference type="Proteomes" id="UP000594261"/>
    </source>
</evidence>
<dbReference type="Gene3D" id="3.30.559.10">
    <property type="entry name" value="Chloramphenicol acetyltransferase-like domain"/>
    <property type="match status" value="2"/>
</dbReference>
<keyword evidence="2" id="KW-0012">Acyltransferase</keyword>
<reference evidence="3" key="2">
    <citation type="submission" date="2021-01" db="UniProtKB">
        <authorList>
            <consortium name="EnsemblPlants"/>
        </authorList>
    </citation>
    <scope>IDENTIFICATION</scope>
</reference>
<accession>A0A7N2MB54</accession>
<sequence length="484" mass="54143">MDYKRRAFIKELVREKDSAMASTCTHKVLEHCQISPPPGSVPTTSLPLTFFDIPWVGDIHVECLYFYEFSNPTQHFTQTILPTLKHSLSLTLQHFYPLVGNLLCPPPPTKPYILYNNGDSIPLTIVESANNFNHLIGNHPRDIIELDHLVPKLSPIQISNETFVFPLLALKITIFPNSGICIGITNLHVVDGWTSLNFMKSWASIVSAGGESIMTRLEKFLPYYDRDVIKDINGVEAILMNEYFGLRSTWKDSILGNNNALPLDHVQATFVLSRAQIQSLKKWLFAQSKNENGSTPQHLSRFVVTCAFIWVCLIKTQDQIGAISSNDFDEIYHFVFPADCRERLEVPVPMTYFGNCLALSVSAAKKSELLAENGVVVAARAIEKTISMIQSEPLKGADRWISDLMNLLKLGRLCTVSGSPSLGFYESDFGWGRPKKAEVVTRPMNISLAECGNEKDGIEIGLLLTKSAMDTFSSIIEQSLNFLH</sequence>
<keyword evidence="1" id="KW-0808">Transferase</keyword>
<keyword evidence="4" id="KW-1185">Reference proteome</keyword>
<dbReference type="PANTHER" id="PTHR31625">
    <property type="match status" value="1"/>
</dbReference>
<dbReference type="EnsemblPlants" id="QL08p036907:mrna">
    <property type="protein sequence ID" value="QL08p036907:mrna:CDS:1"/>
    <property type="gene ID" value="QL08p036907"/>
</dbReference>
<proteinExistence type="predicted"/>
<dbReference type="OMA" id="STHHFCE"/>
<dbReference type="FunCoup" id="A0A7N2MB54">
    <property type="interactions" value="15"/>
</dbReference>
<dbReference type="Proteomes" id="UP000594261">
    <property type="component" value="Chromosome 8"/>
</dbReference>
<protein>
    <recommendedName>
        <fullName evidence="5">Anthocyanin acyltransferase</fullName>
    </recommendedName>
</protein>
<evidence type="ECO:0000256" key="1">
    <source>
        <dbReference type="ARBA" id="ARBA00022679"/>
    </source>
</evidence>
<dbReference type="Gramene" id="QL08p036907:mrna">
    <property type="protein sequence ID" value="QL08p036907:mrna:CDS:1"/>
    <property type="gene ID" value="QL08p036907"/>
</dbReference>
<dbReference type="InterPro" id="IPR051504">
    <property type="entry name" value="Plant_metabolite_acyltrans"/>
</dbReference>